<reference evidence="2" key="1">
    <citation type="submission" date="2020-11" db="EMBL/GenBank/DDBJ databases">
        <title>Isolation and identification of active actinomycetes.</title>
        <authorList>
            <person name="Yu B."/>
        </authorList>
    </citation>
    <scope>NUCLEOTIDE SEQUENCE</scope>
    <source>
        <strain evidence="2">NEAU-YB345</strain>
    </source>
</reference>
<accession>A0A931BC43</accession>
<dbReference type="Pfam" id="PF11292">
    <property type="entry name" value="DUF3093"/>
    <property type="match status" value="1"/>
</dbReference>
<dbReference type="InterPro" id="IPR021443">
    <property type="entry name" value="DUF3093"/>
</dbReference>
<dbReference type="EMBL" id="JADPRT010000012">
    <property type="protein sequence ID" value="MBF9071498.1"/>
    <property type="molecule type" value="Genomic_DNA"/>
</dbReference>
<organism evidence="2 3">
    <name type="scientific">Streptacidiphilus fuscans</name>
    <dbReference type="NCBI Taxonomy" id="2789292"/>
    <lineage>
        <taxon>Bacteria</taxon>
        <taxon>Bacillati</taxon>
        <taxon>Actinomycetota</taxon>
        <taxon>Actinomycetes</taxon>
        <taxon>Kitasatosporales</taxon>
        <taxon>Streptomycetaceae</taxon>
        <taxon>Streptacidiphilus</taxon>
    </lineage>
</organism>
<keyword evidence="1" id="KW-1133">Transmembrane helix</keyword>
<protein>
    <submittedName>
        <fullName evidence="2">DUF3093 domain-containing protein</fullName>
    </submittedName>
</protein>
<proteinExistence type="predicted"/>
<evidence type="ECO:0000256" key="1">
    <source>
        <dbReference type="SAM" id="Phobius"/>
    </source>
</evidence>
<comment type="caution">
    <text evidence="2">The sequence shown here is derived from an EMBL/GenBank/DDBJ whole genome shotgun (WGS) entry which is preliminary data.</text>
</comment>
<evidence type="ECO:0000313" key="3">
    <source>
        <dbReference type="Proteomes" id="UP000657385"/>
    </source>
</evidence>
<evidence type="ECO:0000313" key="2">
    <source>
        <dbReference type="EMBL" id="MBF9071498.1"/>
    </source>
</evidence>
<keyword evidence="1" id="KW-0472">Membrane</keyword>
<keyword evidence="1" id="KW-0812">Transmembrane</keyword>
<feature type="transmembrane region" description="Helical" evidence="1">
    <location>
        <begin position="12"/>
        <end position="33"/>
    </location>
</feature>
<keyword evidence="3" id="KW-1185">Reference proteome</keyword>
<feature type="transmembrane region" description="Helical" evidence="1">
    <location>
        <begin position="39"/>
        <end position="57"/>
    </location>
</feature>
<dbReference type="Proteomes" id="UP000657385">
    <property type="component" value="Unassembled WGS sequence"/>
</dbReference>
<sequence>MGAMYDERLSAPAAMWLLPVGSGISFMLVFVIFGPIPGLLGLVIGGAAAAMLVSSYGSPRIRVVQGQLVAGDARIPVSALGTAEVLDKEAAFTWRTAKADARAFMLLRGYIPTAVRIPVTDPEDPTPYLYLSTRTPERLAQVLASAKAETVPAA</sequence>
<name>A0A931BC43_9ACTN</name>
<dbReference type="AlphaFoldDB" id="A0A931BC43"/>
<gene>
    <name evidence="2" type="ORF">I2501_26095</name>
</gene>